<dbReference type="EMBL" id="RJKX01000013">
    <property type="protein sequence ID" value="ROP99752.1"/>
    <property type="molecule type" value="Genomic_DNA"/>
</dbReference>
<dbReference type="Gene3D" id="3.40.50.1820">
    <property type="entry name" value="alpha/beta hydrolase"/>
    <property type="match status" value="1"/>
</dbReference>
<gene>
    <name evidence="2" type="ORF">EDC65_1539</name>
</gene>
<evidence type="ECO:0000256" key="1">
    <source>
        <dbReference type="SAM" id="SignalP"/>
    </source>
</evidence>
<dbReference type="RefSeq" id="WP_123689107.1">
    <property type="nucleotide sequence ID" value="NZ_AP019700.1"/>
</dbReference>
<dbReference type="PANTHER" id="PTHR35560:SF3">
    <property type="entry name" value="PEPTIDASE S9 PROLYL OLIGOPEPTIDASE CATALYTIC DOMAIN-CONTAINING PROTEIN"/>
    <property type="match status" value="1"/>
</dbReference>
<keyword evidence="1" id="KW-0732">Signal</keyword>
<proteinExistence type="predicted"/>
<dbReference type="AlphaFoldDB" id="A0A3N1M7Q5"/>
<keyword evidence="3" id="KW-1185">Reference proteome</keyword>
<dbReference type="Proteomes" id="UP000278222">
    <property type="component" value="Unassembled WGS sequence"/>
</dbReference>
<feature type="signal peptide" evidence="1">
    <location>
        <begin position="1"/>
        <end position="21"/>
    </location>
</feature>
<dbReference type="InterPro" id="IPR029058">
    <property type="entry name" value="AB_hydrolase_fold"/>
</dbReference>
<evidence type="ECO:0000313" key="2">
    <source>
        <dbReference type="EMBL" id="ROP99752.1"/>
    </source>
</evidence>
<dbReference type="SUPFAM" id="SSF53474">
    <property type="entry name" value="alpha/beta-Hydrolases"/>
    <property type="match status" value="1"/>
</dbReference>
<organism evidence="2 3">
    <name type="scientific">Stella humosa</name>
    <dbReference type="NCBI Taxonomy" id="94"/>
    <lineage>
        <taxon>Bacteria</taxon>
        <taxon>Pseudomonadati</taxon>
        <taxon>Pseudomonadota</taxon>
        <taxon>Alphaproteobacteria</taxon>
        <taxon>Rhodospirillales</taxon>
        <taxon>Stellaceae</taxon>
        <taxon>Stella</taxon>
    </lineage>
</organism>
<accession>A0A3N1M7Q5</accession>
<protein>
    <recommendedName>
        <fullName evidence="4">Alpha/beta hydrolase family protein</fullName>
    </recommendedName>
</protein>
<comment type="caution">
    <text evidence="2">The sequence shown here is derived from an EMBL/GenBank/DDBJ whole genome shotgun (WGS) entry which is preliminary data.</text>
</comment>
<dbReference type="PANTHER" id="PTHR35560">
    <property type="entry name" value="BLL0132 PROTEIN"/>
    <property type="match status" value="1"/>
</dbReference>
<name>A0A3N1M7Q5_9PROT</name>
<sequence length="362" mass="38690">MRVFRLLIVLSSLVSFMTATGNDSTAQEAEGRGPGQRAPVARVGDQAISFAPAGGPTVRLPVFANRSIDRAGEGVHRAVIVLHGTLRNADTYLDGMVDAVAAAGFSGETLVVAPQFLADVDAKAHDLAPDMLRWTLEGWKIGAGAAQPPGLDPAASSSFAALDAVIRHFADRARFPGLRQVVIAGHSAGAQLLARQVPASPAAELLEKAGIGARFVIANPSSWLYFDRRRPLAEGPGFAEPDATDCAGFNRYRYGLEAPVPYFGTAAAADMVGRFLARDVVHLLGRADNDPRHRFLDRSCAARLQGPHRLARGLAYFNYLRLMAGDSALHHRLVVVNGVGHDNRAMFASAEGRVALFGERRR</sequence>
<feature type="chain" id="PRO_5018229844" description="Alpha/beta hydrolase family protein" evidence="1">
    <location>
        <begin position="22"/>
        <end position="362"/>
    </location>
</feature>
<evidence type="ECO:0008006" key="4">
    <source>
        <dbReference type="Google" id="ProtNLM"/>
    </source>
</evidence>
<evidence type="ECO:0000313" key="3">
    <source>
        <dbReference type="Proteomes" id="UP000278222"/>
    </source>
</evidence>
<reference evidence="2 3" key="1">
    <citation type="submission" date="2018-11" db="EMBL/GenBank/DDBJ databases">
        <title>Genomic Encyclopedia of Type Strains, Phase IV (KMG-IV): sequencing the most valuable type-strain genomes for metagenomic binning, comparative biology and taxonomic classification.</title>
        <authorList>
            <person name="Goeker M."/>
        </authorList>
    </citation>
    <scope>NUCLEOTIDE SEQUENCE [LARGE SCALE GENOMIC DNA]</scope>
    <source>
        <strain evidence="2 3">DSM 5900</strain>
    </source>
</reference>
<dbReference type="OrthoDB" id="332706at2"/>